<evidence type="ECO:0000256" key="4">
    <source>
        <dbReference type="ARBA" id="ARBA00022989"/>
    </source>
</evidence>
<keyword evidence="10" id="KW-1185">Reference proteome</keyword>
<organism evidence="9 10">
    <name type="scientific">Acacia crassicarpa</name>
    <name type="common">northern wattle</name>
    <dbReference type="NCBI Taxonomy" id="499986"/>
    <lineage>
        <taxon>Eukaryota</taxon>
        <taxon>Viridiplantae</taxon>
        <taxon>Streptophyta</taxon>
        <taxon>Embryophyta</taxon>
        <taxon>Tracheophyta</taxon>
        <taxon>Spermatophyta</taxon>
        <taxon>Magnoliopsida</taxon>
        <taxon>eudicotyledons</taxon>
        <taxon>Gunneridae</taxon>
        <taxon>Pentapetalae</taxon>
        <taxon>rosids</taxon>
        <taxon>fabids</taxon>
        <taxon>Fabales</taxon>
        <taxon>Fabaceae</taxon>
        <taxon>Caesalpinioideae</taxon>
        <taxon>mimosoid clade</taxon>
        <taxon>Acacieae</taxon>
        <taxon>Acacia</taxon>
    </lineage>
</organism>
<evidence type="ECO:0000259" key="8">
    <source>
        <dbReference type="PROSITE" id="PS50845"/>
    </source>
</evidence>
<dbReference type="PANTHER" id="PTHR10994:SF177">
    <property type="entry name" value="RETICULON-LIKE PROTEIN B15"/>
    <property type="match status" value="1"/>
</dbReference>
<feature type="region of interest" description="Disordered" evidence="7">
    <location>
        <begin position="1"/>
        <end position="26"/>
    </location>
</feature>
<evidence type="ECO:0000256" key="2">
    <source>
        <dbReference type="ARBA" id="ARBA00022692"/>
    </source>
</evidence>
<dbReference type="InterPro" id="IPR003388">
    <property type="entry name" value="Reticulon"/>
</dbReference>
<sequence>MELLDVDDSEFLSSSDEDESECSESEAEKHYFVIPTAKNRLFGRKRPLHVALGAGLAADIMLWRDKNVSASILAGLSIIWFLFEGLGYHLLTFFCHSFLLLLAALFLWTSFGPAANLPPLEFTDIVLPNRMLANAAVSLRFAVIQGLKTLGDIALGYDLKQFLFVTVTLLGLSAAGAKFTFLTFFYIVSVILLIVPLVYEKYEDIIDIVAEKVLIELNNQYTAVKKMILRELNAAIIASEKSRLYVN</sequence>
<feature type="transmembrane region" description="Helical" evidence="6">
    <location>
        <begin position="67"/>
        <end position="83"/>
    </location>
</feature>
<dbReference type="EMBL" id="JAWXYG010000003">
    <property type="protein sequence ID" value="KAK4278174.1"/>
    <property type="molecule type" value="Genomic_DNA"/>
</dbReference>
<evidence type="ECO:0000256" key="1">
    <source>
        <dbReference type="ARBA" id="ARBA00004477"/>
    </source>
</evidence>
<gene>
    <name evidence="9" type="ORF">QN277_016057</name>
</gene>
<reference evidence="9" key="1">
    <citation type="submission" date="2023-10" db="EMBL/GenBank/DDBJ databases">
        <title>Chromosome-level genome of the transformable northern wattle, Acacia crassicarpa.</title>
        <authorList>
            <person name="Massaro I."/>
            <person name="Sinha N.R."/>
            <person name="Poethig S."/>
            <person name="Leichty A.R."/>
        </authorList>
    </citation>
    <scope>NUCLEOTIDE SEQUENCE</scope>
    <source>
        <strain evidence="9">Acra3RX</strain>
        <tissue evidence="9">Leaf</tissue>
    </source>
</reference>
<feature type="transmembrane region" description="Helical" evidence="6">
    <location>
        <begin position="162"/>
        <end position="195"/>
    </location>
</feature>
<dbReference type="GO" id="GO:0005789">
    <property type="term" value="C:endoplasmic reticulum membrane"/>
    <property type="evidence" value="ECO:0007669"/>
    <property type="project" value="UniProtKB-SubCell"/>
</dbReference>
<dbReference type="InterPro" id="IPR045064">
    <property type="entry name" value="Reticulon-like"/>
</dbReference>
<comment type="caution">
    <text evidence="9">The sequence shown here is derived from an EMBL/GenBank/DDBJ whole genome shotgun (WGS) entry which is preliminary data.</text>
</comment>
<dbReference type="PROSITE" id="PS50845">
    <property type="entry name" value="RETICULON"/>
    <property type="match status" value="1"/>
</dbReference>
<protein>
    <recommendedName>
        <fullName evidence="6">Reticulon-like protein</fullName>
    </recommendedName>
</protein>
<dbReference type="Proteomes" id="UP001293593">
    <property type="component" value="Unassembled WGS sequence"/>
</dbReference>
<evidence type="ECO:0000256" key="5">
    <source>
        <dbReference type="ARBA" id="ARBA00023136"/>
    </source>
</evidence>
<comment type="subcellular location">
    <subcellularLocation>
        <location evidence="1 6">Endoplasmic reticulum membrane</location>
        <topology evidence="1 6">Multi-pass membrane protein</topology>
    </subcellularLocation>
</comment>
<evidence type="ECO:0000256" key="7">
    <source>
        <dbReference type="SAM" id="MobiDB-lite"/>
    </source>
</evidence>
<keyword evidence="2 6" id="KW-0812">Transmembrane</keyword>
<dbReference type="Pfam" id="PF02453">
    <property type="entry name" value="Reticulon"/>
    <property type="match status" value="1"/>
</dbReference>
<feature type="transmembrane region" description="Helical" evidence="6">
    <location>
        <begin position="90"/>
        <end position="111"/>
    </location>
</feature>
<keyword evidence="5 6" id="KW-0472">Membrane</keyword>
<dbReference type="AlphaFoldDB" id="A0AAE1MVU6"/>
<accession>A0AAE1MVU6</accession>
<dbReference type="PANTHER" id="PTHR10994">
    <property type="entry name" value="RETICULON"/>
    <property type="match status" value="1"/>
</dbReference>
<feature type="compositionally biased region" description="Acidic residues" evidence="7">
    <location>
        <begin position="1"/>
        <end position="25"/>
    </location>
</feature>
<dbReference type="GO" id="GO:0009617">
    <property type="term" value="P:response to bacterium"/>
    <property type="evidence" value="ECO:0007669"/>
    <property type="project" value="InterPro"/>
</dbReference>
<evidence type="ECO:0000313" key="10">
    <source>
        <dbReference type="Proteomes" id="UP001293593"/>
    </source>
</evidence>
<proteinExistence type="predicted"/>
<feature type="domain" description="Reticulon" evidence="8">
    <location>
        <begin position="57"/>
        <end position="245"/>
    </location>
</feature>
<evidence type="ECO:0000313" key="9">
    <source>
        <dbReference type="EMBL" id="KAK4278174.1"/>
    </source>
</evidence>
<name>A0AAE1MVU6_9FABA</name>
<evidence type="ECO:0000256" key="3">
    <source>
        <dbReference type="ARBA" id="ARBA00022824"/>
    </source>
</evidence>
<keyword evidence="4 6" id="KW-1133">Transmembrane helix</keyword>
<keyword evidence="3 6" id="KW-0256">Endoplasmic reticulum</keyword>
<evidence type="ECO:0000256" key="6">
    <source>
        <dbReference type="RuleBase" id="RU363132"/>
    </source>
</evidence>